<keyword evidence="2" id="KW-1185">Reference proteome</keyword>
<evidence type="ECO:0000313" key="1">
    <source>
        <dbReference type="EMBL" id="ACH46890.1"/>
    </source>
</evidence>
<dbReference type="GeneID" id="6804928"/>
<organism evidence="1 2">
    <name type="scientific">Feldmannia species virus</name>
    <dbReference type="NCBI Taxonomy" id="39420"/>
    <lineage>
        <taxon>Viruses</taxon>
        <taxon>Varidnaviria</taxon>
        <taxon>Bamfordvirae</taxon>
        <taxon>Nucleocytoviricota</taxon>
        <taxon>Megaviricetes</taxon>
        <taxon>Algavirales</taxon>
        <taxon>Phycodnaviridae</taxon>
        <taxon>Phaeovirus</taxon>
        <taxon>Phaeovirus feldmanniae</taxon>
    </lineage>
</organism>
<dbReference type="EMBL" id="EU916176">
    <property type="protein sequence ID" value="ACH46890.1"/>
    <property type="molecule type" value="Genomic_DNA"/>
</dbReference>
<name>B5LWM7_9PHYC</name>
<dbReference type="RefSeq" id="YP_002154760.1">
    <property type="nucleotide sequence ID" value="NC_011183.1"/>
</dbReference>
<proteinExistence type="predicted"/>
<sequence length="382" mass="43469">MPSTVRSLGLFPLPFDRRHLLEHFKPRDKVRIWHDKEPKKYAVGRNSRGKGKAFLGVGTSTRGHTPSISPTEMDIRVAVLFAFVAMNLYGRVKKWAARSSAPGIEFVIQDCSSVQGCRLALYEEAEKHGARRVTPESNPISSHDNGLLVKLAFENQGMRGFFLNSVRRWCSFNKVDLGDIVYNEHTNLGRFVFMGDYVEEETDSPPDSRARKRSRESAESLTSFVTEILDPKSELCVYQSVEAQGYSQKDGCHLLAHCECKGTPMDSDPSNRLACSTQLHRALDGTSKRHPPWARVKVKGVDINPVLCEGVGVKQHNRYRVDLYIDFMSEEHRRNHGFYWKDGSRDDGESPVETFVYVKDYDVFTNCVEWKYKHTTAIWAAL</sequence>
<reference evidence="1 2" key="1">
    <citation type="journal article" date="2009" name="Virology">
        <title>Genomic analysis of the smallest giant virus--Feldmannia sp. virus 158.</title>
        <authorList>
            <person name="Schroeder D.C."/>
            <person name="Park Y."/>
            <person name="Yoon H.M."/>
            <person name="Lee Y.S."/>
            <person name="Kang S.W."/>
            <person name="Meints R.H."/>
            <person name="Ivey R.G."/>
            <person name="Choi T.J."/>
        </authorList>
    </citation>
    <scope>NUCLEOTIDE SEQUENCE [LARGE SCALE GENOMIC DNA]</scope>
    <source>
        <strain evidence="1">FsV-158</strain>
    </source>
</reference>
<dbReference type="KEGG" id="vg:6804928"/>
<evidence type="ECO:0000313" key="2">
    <source>
        <dbReference type="Proteomes" id="UP000204092"/>
    </source>
</evidence>
<protein>
    <submittedName>
        <fullName evidence="1">Uncharacterized protein</fullName>
    </submittedName>
</protein>
<dbReference type="Proteomes" id="UP000204092">
    <property type="component" value="Segment"/>
</dbReference>
<accession>B5LWM7</accession>